<evidence type="ECO:0000313" key="7">
    <source>
        <dbReference type="EMBL" id="QDT05889.1"/>
    </source>
</evidence>
<sequence>MSTTPIRHVVCFTGHVQGVGFRMTAVQSAAGLDVHGFVRNEIDGSVMLDVEGSAADLKELVHRIRQEMSQKLDNISTDVRPPKQYSGGLVIRY</sequence>
<evidence type="ECO:0000313" key="8">
    <source>
        <dbReference type="Proteomes" id="UP000318538"/>
    </source>
</evidence>
<dbReference type="Gene3D" id="3.30.70.100">
    <property type="match status" value="1"/>
</dbReference>
<dbReference type="EMBL" id="CP036525">
    <property type="protein sequence ID" value="QDT05889.1"/>
    <property type="molecule type" value="Genomic_DNA"/>
</dbReference>
<evidence type="ECO:0000256" key="5">
    <source>
        <dbReference type="RuleBase" id="RU004168"/>
    </source>
</evidence>
<comment type="catalytic activity">
    <reaction evidence="3 4">
        <text>an acyl phosphate + H2O = a carboxylate + phosphate + H(+)</text>
        <dbReference type="Rhea" id="RHEA:14965"/>
        <dbReference type="ChEBI" id="CHEBI:15377"/>
        <dbReference type="ChEBI" id="CHEBI:15378"/>
        <dbReference type="ChEBI" id="CHEBI:29067"/>
        <dbReference type="ChEBI" id="CHEBI:43474"/>
        <dbReference type="ChEBI" id="CHEBI:59918"/>
        <dbReference type="EC" id="3.6.1.7"/>
    </reaction>
</comment>
<evidence type="ECO:0000256" key="1">
    <source>
        <dbReference type="ARBA" id="ARBA00005614"/>
    </source>
</evidence>
<keyword evidence="8" id="KW-1185">Reference proteome</keyword>
<gene>
    <name evidence="7" type="primary">yccX</name>
    <name evidence="7" type="ORF">K227x_42940</name>
</gene>
<dbReference type="PANTHER" id="PTHR47268">
    <property type="entry name" value="ACYLPHOSPHATASE"/>
    <property type="match status" value="1"/>
</dbReference>
<dbReference type="AlphaFoldDB" id="A0A517NFH5"/>
<dbReference type="Pfam" id="PF00708">
    <property type="entry name" value="Acylphosphatase"/>
    <property type="match status" value="1"/>
</dbReference>
<dbReference type="InterPro" id="IPR001792">
    <property type="entry name" value="Acylphosphatase-like_dom"/>
</dbReference>
<evidence type="ECO:0000259" key="6">
    <source>
        <dbReference type="PROSITE" id="PS51160"/>
    </source>
</evidence>
<feature type="active site" evidence="4">
    <location>
        <position position="40"/>
    </location>
</feature>
<dbReference type="PROSITE" id="PS51160">
    <property type="entry name" value="ACYLPHOSPHATASE_3"/>
    <property type="match status" value="1"/>
</dbReference>
<dbReference type="GO" id="GO:0003998">
    <property type="term" value="F:acylphosphatase activity"/>
    <property type="evidence" value="ECO:0007669"/>
    <property type="project" value="UniProtKB-EC"/>
</dbReference>
<proteinExistence type="inferred from homology"/>
<organism evidence="7 8">
    <name type="scientific">Rubripirellula lacrimiformis</name>
    <dbReference type="NCBI Taxonomy" id="1930273"/>
    <lineage>
        <taxon>Bacteria</taxon>
        <taxon>Pseudomonadati</taxon>
        <taxon>Planctomycetota</taxon>
        <taxon>Planctomycetia</taxon>
        <taxon>Pirellulales</taxon>
        <taxon>Pirellulaceae</taxon>
        <taxon>Rubripirellula</taxon>
    </lineage>
</organism>
<name>A0A517NFH5_9BACT</name>
<dbReference type="Proteomes" id="UP000318538">
    <property type="component" value="Chromosome"/>
</dbReference>
<evidence type="ECO:0000256" key="3">
    <source>
        <dbReference type="ARBA" id="ARBA00047645"/>
    </source>
</evidence>
<accession>A0A517NFH5</accession>
<feature type="domain" description="Acylphosphatase-like" evidence="6">
    <location>
        <begin position="7"/>
        <end position="93"/>
    </location>
</feature>
<comment type="similarity">
    <text evidence="1 5">Belongs to the acylphosphatase family.</text>
</comment>
<dbReference type="InterPro" id="IPR020456">
    <property type="entry name" value="Acylphosphatase"/>
</dbReference>
<reference evidence="7 8" key="1">
    <citation type="submission" date="2019-02" db="EMBL/GenBank/DDBJ databases">
        <title>Deep-cultivation of Planctomycetes and their phenomic and genomic characterization uncovers novel biology.</title>
        <authorList>
            <person name="Wiegand S."/>
            <person name="Jogler M."/>
            <person name="Boedeker C."/>
            <person name="Pinto D."/>
            <person name="Vollmers J."/>
            <person name="Rivas-Marin E."/>
            <person name="Kohn T."/>
            <person name="Peeters S.H."/>
            <person name="Heuer A."/>
            <person name="Rast P."/>
            <person name="Oberbeckmann S."/>
            <person name="Bunk B."/>
            <person name="Jeske O."/>
            <person name="Meyerdierks A."/>
            <person name="Storesund J.E."/>
            <person name="Kallscheuer N."/>
            <person name="Luecker S."/>
            <person name="Lage O.M."/>
            <person name="Pohl T."/>
            <person name="Merkel B.J."/>
            <person name="Hornburger P."/>
            <person name="Mueller R.-W."/>
            <person name="Bruemmer F."/>
            <person name="Labrenz M."/>
            <person name="Spormann A.M."/>
            <person name="Op den Camp H."/>
            <person name="Overmann J."/>
            <person name="Amann R."/>
            <person name="Jetten M.S.M."/>
            <person name="Mascher T."/>
            <person name="Medema M.H."/>
            <person name="Devos D.P."/>
            <person name="Kaster A.-K."/>
            <person name="Ovreas L."/>
            <person name="Rohde M."/>
            <person name="Galperin M.Y."/>
            <person name="Jogler C."/>
        </authorList>
    </citation>
    <scope>NUCLEOTIDE SEQUENCE [LARGE SCALE GENOMIC DNA]</scope>
    <source>
        <strain evidence="7 8">K22_7</strain>
    </source>
</reference>
<dbReference type="EC" id="3.6.1.7" evidence="2 4"/>
<dbReference type="SUPFAM" id="SSF54975">
    <property type="entry name" value="Acylphosphatase/BLUF domain-like"/>
    <property type="match status" value="1"/>
</dbReference>
<evidence type="ECO:0000256" key="4">
    <source>
        <dbReference type="PROSITE-ProRule" id="PRU00520"/>
    </source>
</evidence>
<protein>
    <recommendedName>
        <fullName evidence="2 4">acylphosphatase</fullName>
        <ecNumber evidence="2 4">3.6.1.7</ecNumber>
    </recommendedName>
</protein>
<dbReference type="InterPro" id="IPR017968">
    <property type="entry name" value="Acylphosphatase_CS"/>
</dbReference>
<dbReference type="PROSITE" id="PS00151">
    <property type="entry name" value="ACYLPHOSPHATASE_2"/>
    <property type="match status" value="1"/>
</dbReference>
<dbReference type="PANTHER" id="PTHR47268:SF4">
    <property type="entry name" value="ACYLPHOSPHATASE"/>
    <property type="match status" value="1"/>
</dbReference>
<dbReference type="InterPro" id="IPR036046">
    <property type="entry name" value="Acylphosphatase-like_dom_sf"/>
</dbReference>
<dbReference type="RefSeq" id="WP_145172226.1">
    <property type="nucleotide sequence ID" value="NZ_CP036525.1"/>
</dbReference>
<dbReference type="OrthoDB" id="9808093at2"/>
<evidence type="ECO:0000256" key="2">
    <source>
        <dbReference type="ARBA" id="ARBA00012150"/>
    </source>
</evidence>
<feature type="active site" evidence="4">
    <location>
        <position position="22"/>
    </location>
</feature>
<keyword evidence="4 7" id="KW-0378">Hydrolase</keyword>
<dbReference type="KEGG" id="rlc:K227x_42940"/>